<keyword evidence="9 13" id="KW-0472">Membrane</keyword>
<evidence type="ECO:0000256" key="11">
    <source>
        <dbReference type="ARBA" id="ARBA00023180"/>
    </source>
</evidence>
<dbReference type="PANTHER" id="PTHR11987">
    <property type="entry name" value="ALPHA-2,8-SIALYLTRANSFERASE"/>
    <property type="match status" value="1"/>
</dbReference>
<dbReference type="InterPro" id="IPR038578">
    <property type="entry name" value="GT29-like_sf"/>
</dbReference>
<comment type="similarity">
    <text evidence="2">Belongs to the glycosyltransferase 29 family.</text>
</comment>
<dbReference type="Pfam" id="PF00777">
    <property type="entry name" value="Glyco_transf_29"/>
    <property type="match status" value="1"/>
</dbReference>
<dbReference type="PIRSF" id="PIRSF005557">
    <property type="entry name" value="Sialyl_trans"/>
    <property type="match status" value="1"/>
</dbReference>
<sequence>MARVVGHLTRQITVPFLLAVICISVFMFNYYSQLTQVHCTCVDWNTDKKEVAQEEVHAKRVAAVPAVRRPARRSKGKGTAIVARKVHRHRNAVTLAKAVMSTACTELFSNIVNRGIPKRFNEQNVVSDAKGVGDCPWAPNVSSTLQFQDIHQNVTGGAGQVMVTQTNSPVQSNITYDASKKTITVDKNLHGMFIKEFPERSGRYPRCAVVGNGGILANSSCGSQIDAADFVIRFAVDVGSKTNIVTANPTIIVNKFQSLNFRRQPFVKEMAAYKDTIILVSGFSFASLTPIAMRLIFTLEDFGAQQRVAFFNPDYMRAIARFWKGQGVNEPRPSSGLMMTSVAMDLCDEVHVYGFWPFDRAIPSGAGGVAAELTHHYYDDQKPNRRHSMPHEFLELLALHSRGVLRLHVGECAAP</sequence>
<evidence type="ECO:0000256" key="3">
    <source>
        <dbReference type="ARBA" id="ARBA00022676"/>
    </source>
</evidence>
<dbReference type="PANTHER" id="PTHR11987:SF29">
    <property type="entry name" value="ALPHA-2,8-SIALYLTRANSFERASE 8F"/>
    <property type="match status" value="1"/>
</dbReference>
<keyword evidence="6" id="KW-0735">Signal-anchor</keyword>
<reference evidence="15" key="1">
    <citation type="submission" date="2025-08" db="UniProtKB">
        <authorList>
            <consortium name="RefSeq"/>
        </authorList>
    </citation>
    <scope>IDENTIFICATION</scope>
    <source>
        <tissue evidence="15">Sperm</tissue>
    </source>
</reference>
<keyword evidence="10" id="KW-1015">Disulfide bond</keyword>
<keyword evidence="5 13" id="KW-0812">Transmembrane</keyword>
<evidence type="ECO:0000256" key="10">
    <source>
        <dbReference type="ARBA" id="ARBA00023157"/>
    </source>
</evidence>
<keyword evidence="14" id="KW-1185">Reference proteome</keyword>
<proteinExistence type="inferred from homology"/>
<dbReference type="Gene3D" id="3.90.1480.20">
    <property type="entry name" value="Glycosyl transferase family 29"/>
    <property type="match status" value="1"/>
</dbReference>
<dbReference type="RefSeq" id="XP_032832626.1">
    <property type="nucleotide sequence ID" value="XM_032976735.1"/>
</dbReference>
<dbReference type="InterPro" id="IPR012163">
    <property type="entry name" value="Sialyl_trans"/>
</dbReference>
<accession>A0AAJ7XFK6</accession>
<evidence type="ECO:0000256" key="2">
    <source>
        <dbReference type="ARBA" id="ARBA00006003"/>
    </source>
</evidence>
<comment type="subcellular location">
    <subcellularLocation>
        <location evidence="1">Golgi apparatus membrane</location>
        <topology evidence="1">Single-pass type II membrane protein</topology>
    </subcellularLocation>
</comment>
<dbReference type="GO" id="GO:0003828">
    <property type="term" value="F:alpha-N-acetylneuraminate alpha-2,8-sialyltransferase activity"/>
    <property type="evidence" value="ECO:0007669"/>
    <property type="project" value="TreeGrafter"/>
</dbReference>
<name>A0AAJ7XFK6_PETMA</name>
<keyword evidence="4" id="KW-0808">Transferase</keyword>
<evidence type="ECO:0000256" key="5">
    <source>
        <dbReference type="ARBA" id="ARBA00022692"/>
    </source>
</evidence>
<dbReference type="AlphaFoldDB" id="A0AAJ7XFK6"/>
<gene>
    <name evidence="15" type="primary">LOC116955589</name>
</gene>
<evidence type="ECO:0000313" key="15">
    <source>
        <dbReference type="RefSeq" id="XP_032832626.1"/>
    </source>
</evidence>
<dbReference type="InterPro" id="IPR001675">
    <property type="entry name" value="Glyco_trans_29"/>
</dbReference>
<evidence type="ECO:0000256" key="4">
    <source>
        <dbReference type="ARBA" id="ARBA00022679"/>
    </source>
</evidence>
<dbReference type="GO" id="GO:0006491">
    <property type="term" value="P:N-glycan processing"/>
    <property type="evidence" value="ECO:0007669"/>
    <property type="project" value="TreeGrafter"/>
</dbReference>
<evidence type="ECO:0000256" key="6">
    <source>
        <dbReference type="ARBA" id="ARBA00022968"/>
    </source>
</evidence>
<dbReference type="GO" id="GO:0009311">
    <property type="term" value="P:oligosaccharide metabolic process"/>
    <property type="evidence" value="ECO:0007669"/>
    <property type="project" value="TreeGrafter"/>
</dbReference>
<feature type="disulfide bond" evidence="12">
    <location>
        <begin position="207"/>
        <end position="347"/>
    </location>
</feature>
<evidence type="ECO:0000256" key="12">
    <source>
        <dbReference type="PIRSR" id="PIRSR005557-2"/>
    </source>
</evidence>
<keyword evidence="7 13" id="KW-1133">Transmembrane helix</keyword>
<keyword evidence="8" id="KW-0333">Golgi apparatus</keyword>
<evidence type="ECO:0000313" key="14">
    <source>
        <dbReference type="Proteomes" id="UP001318040"/>
    </source>
</evidence>
<evidence type="ECO:0000256" key="7">
    <source>
        <dbReference type="ARBA" id="ARBA00022989"/>
    </source>
</evidence>
<evidence type="ECO:0000256" key="9">
    <source>
        <dbReference type="ARBA" id="ARBA00023136"/>
    </source>
</evidence>
<evidence type="ECO:0000256" key="13">
    <source>
        <dbReference type="SAM" id="Phobius"/>
    </source>
</evidence>
<dbReference type="Proteomes" id="UP001318040">
    <property type="component" value="Chromosome 60"/>
</dbReference>
<dbReference type="InterPro" id="IPR050943">
    <property type="entry name" value="Glycosyltr_29_Sialyltrsf"/>
</dbReference>
<keyword evidence="3" id="KW-0328">Glycosyltransferase</keyword>
<protein>
    <submittedName>
        <fullName evidence="15">Alpha-2,8-sialyltransferase 8E-like isoform X2</fullName>
    </submittedName>
</protein>
<evidence type="ECO:0000256" key="8">
    <source>
        <dbReference type="ARBA" id="ARBA00023034"/>
    </source>
</evidence>
<dbReference type="GO" id="GO:0000139">
    <property type="term" value="C:Golgi membrane"/>
    <property type="evidence" value="ECO:0007669"/>
    <property type="project" value="UniProtKB-SubCell"/>
</dbReference>
<evidence type="ECO:0000256" key="1">
    <source>
        <dbReference type="ARBA" id="ARBA00004323"/>
    </source>
</evidence>
<feature type="transmembrane region" description="Helical" evidence="13">
    <location>
        <begin position="12"/>
        <end position="31"/>
    </location>
</feature>
<keyword evidence="11" id="KW-0325">Glycoprotein</keyword>
<organism evidence="14 15">
    <name type="scientific">Petromyzon marinus</name>
    <name type="common">Sea lamprey</name>
    <dbReference type="NCBI Taxonomy" id="7757"/>
    <lineage>
        <taxon>Eukaryota</taxon>
        <taxon>Metazoa</taxon>
        <taxon>Chordata</taxon>
        <taxon>Craniata</taxon>
        <taxon>Vertebrata</taxon>
        <taxon>Cyclostomata</taxon>
        <taxon>Hyperoartia</taxon>
        <taxon>Petromyzontiformes</taxon>
        <taxon>Petromyzontidae</taxon>
        <taxon>Petromyzon</taxon>
    </lineage>
</organism>